<dbReference type="RefSeq" id="XP_022397515.1">
    <property type="nucleotide sequence ID" value="XM_022547493.1"/>
</dbReference>
<dbReference type="GeneID" id="34463754"/>
<proteinExistence type="inferred from homology"/>
<keyword evidence="3" id="KW-0637">Prenyltransferase</keyword>
<feature type="binding site" evidence="5">
    <location>
        <position position="242"/>
    </location>
    <ligand>
        <name>dimethylallyl diphosphate</name>
        <dbReference type="ChEBI" id="CHEBI:57623"/>
    </ligand>
</feature>
<dbReference type="SFLD" id="SFLDG01162">
    <property type="entry name" value="I"/>
    <property type="match status" value="1"/>
</dbReference>
<dbReference type="STRING" id="1160497.A0A1L9VA66"/>
<feature type="binding site" evidence="5">
    <location>
        <position position="463"/>
    </location>
    <ligand>
        <name>dimethylallyl diphosphate</name>
        <dbReference type="ChEBI" id="CHEBI:57623"/>
    </ligand>
</feature>
<accession>A0A1L9VA66</accession>
<sequence length="467" mass="52193">MCVTVVSNDSALPFEHLLESQAISSIIPPLQLCIYSLRDRLFTPISSLSILPAPPILSTMQPYHTLSRVLPFPDANQKAWWDKLGPLLLKGMQSQGYDTEAQYAQLGMVYKCVLPYLGEFPTVENDATRWKSFLCPYGIPIEPSLNISQGILRYAFEPIGPDVGTEKDPQNMNVIQDCLKGLIQHDDRIDTTLHAQFSSRLLLTEEESRQFATTGQFNFGPGQGMHGFAVDLKGSRPMFKGYFCAGIKSAVTGIPTGKLMLDAVREVDTEGRITQPLDKLEEYSANGLGNLILCFMSVDMVNPHDARIKMYGLQQEVSREGIVDLWTLGGRINTPTNQEGLGLLLELWDLLQIPAGSRSVAIGHCSVGQPPKYMLPTLVNWTLLPGHSDPMPQVYLVPFGLPDSHISDCLTTFFERRGWTDLARVYKKNIASYFPDIDFTQSRHVQEAISFSFRKGKPYLSIYMSLF</sequence>
<evidence type="ECO:0000256" key="2">
    <source>
        <dbReference type="ARBA" id="ARBA00010209"/>
    </source>
</evidence>
<dbReference type="CDD" id="cd13929">
    <property type="entry name" value="PT-DMATS_CymD"/>
    <property type="match status" value="1"/>
</dbReference>
<keyword evidence="7" id="KW-1185">Reference proteome</keyword>
<gene>
    <name evidence="6" type="ORF">ASPGLDRAFT_51267</name>
</gene>
<dbReference type="InterPro" id="IPR033964">
    <property type="entry name" value="ABBA"/>
</dbReference>
<evidence type="ECO:0000313" key="7">
    <source>
        <dbReference type="Proteomes" id="UP000184300"/>
    </source>
</evidence>
<feature type="binding site" evidence="5">
    <location>
        <position position="240"/>
    </location>
    <ligand>
        <name>dimethylallyl diphosphate</name>
        <dbReference type="ChEBI" id="CHEBI:57623"/>
    </ligand>
</feature>
<dbReference type="GO" id="GO:0009820">
    <property type="term" value="P:alkaloid metabolic process"/>
    <property type="evidence" value="ECO:0007669"/>
    <property type="project" value="InterPro"/>
</dbReference>
<dbReference type="AlphaFoldDB" id="A0A1L9VA66"/>
<dbReference type="SFLD" id="SFLDS00036">
    <property type="entry name" value="Aromatic_Prenyltransferase"/>
    <property type="match status" value="1"/>
</dbReference>
<feature type="binding site" evidence="5">
    <location>
        <position position="393"/>
    </location>
    <ligand>
        <name>dimethylallyl diphosphate</name>
        <dbReference type="ChEBI" id="CHEBI:57623"/>
    </ligand>
</feature>
<evidence type="ECO:0000256" key="1">
    <source>
        <dbReference type="ARBA" id="ARBA00005179"/>
    </source>
</evidence>
<dbReference type="PANTHER" id="PTHR40627">
    <property type="entry name" value="INDOLE PRENYLTRANSFERASE TDIB-RELATED"/>
    <property type="match status" value="1"/>
</dbReference>
<keyword evidence="4" id="KW-0808">Transferase</keyword>
<feature type="binding site" evidence="5">
    <location>
        <position position="395"/>
    </location>
    <ligand>
        <name>dimethylallyl diphosphate</name>
        <dbReference type="ChEBI" id="CHEBI:57623"/>
    </ligand>
</feature>
<evidence type="ECO:0008006" key="8">
    <source>
        <dbReference type="Google" id="ProtNLM"/>
    </source>
</evidence>
<dbReference type="PANTHER" id="PTHR40627:SF3">
    <property type="entry name" value="PRENYLTRANSFERASE ASQH2-RELATED"/>
    <property type="match status" value="1"/>
</dbReference>
<dbReference type="Pfam" id="PF11991">
    <property type="entry name" value="Trp_DMAT"/>
    <property type="match status" value="1"/>
</dbReference>
<evidence type="ECO:0000256" key="4">
    <source>
        <dbReference type="ARBA" id="ARBA00022679"/>
    </source>
</evidence>
<dbReference type="GO" id="GO:0004659">
    <property type="term" value="F:prenyltransferase activity"/>
    <property type="evidence" value="ECO:0007669"/>
    <property type="project" value="UniProtKB-KW"/>
</dbReference>
<evidence type="ECO:0000256" key="5">
    <source>
        <dbReference type="PIRSR" id="PIRSR000509-1"/>
    </source>
</evidence>
<dbReference type="PIRSF" id="PIRSF000509">
    <property type="entry name" value="Trp_DMAT"/>
    <property type="match status" value="1"/>
</dbReference>
<feature type="binding site" evidence="5">
    <location>
        <position position="142"/>
    </location>
    <ligand>
        <name>L-tryptophan</name>
        <dbReference type="ChEBI" id="CHEBI:57912"/>
    </ligand>
</feature>
<comment type="similarity">
    <text evidence="2">Belongs to the tryptophan dimethylallyltransferase family.</text>
</comment>
<dbReference type="EMBL" id="KV878909">
    <property type="protein sequence ID" value="OJJ80817.1"/>
    <property type="molecule type" value="Genomic_DNA"/>
</dbReference>
<protein>
    <recommendedName>
        <fullName evidence="8">Aromatic prenyltransferase</fullName>
    </recommendedName>
</protein>
<evidence type="ECO:0000313" key="6">
    <source>
        <dbReference type="EMBL" id="OJJ80817.1"/>
    </source>
</evidence>
<organism evidence="6 7">
    <name type="scientific">Aspergillus glaucus CBS 516.65</name>
    <dbReference type="NCBI Taxonomy" id="1160497"/>
    <lineage>
        <taxon>Eukaryota</taxon>
        <taxon>Fungi</taxon>
        <taxon>Dikarya</taxon>
        <taxon>Ascomycota</taxon>
        <taxon>Pezizomycotina</taxon>
        <taxon>Eurotiomycetes</taxon>
        <taxon>Eurotiomycetidae</taxon>
        <taxon>Eurotiales</taxon>
        <taxon>Aspergillaceae</taxon>
        <taxon>Aspergillus</taxon>
        <taxon>Aspergillus subgen. Aspergillus</taxon>
    </lineage>
</organism>
<dbReference type="InterPro" id="IPR017795">
    <property type="entry name" value="ABBA_NscD-like"/>
</dbReference>
<dbReference type="OrthoDB" id="5392033at2759"/>
<feature type="binding site" evidence="5">
    <location>
        <position position="153"/>
    </location>
    <ligand>
        <name>dimethylallyl diphosphate</name>
        <dbReference type="ChEBI" id="CHEBI:57623"/>
    </ligand>
</feature>
<evidence type="ECO:0000256" key="3">
    <source>
        <dbReference type="ARBA" id="ARBA00022602"/>
    </source>
</evidence>
<dbReference type="Proteomes" id="UP000184300">
    <property type="component" value="Unassembled WGS sequence"/>
</dbReference>
<feature type="binding site" evidence="5">
    <location>
        <position position="311"/>
    </location>
    <ligand>
        <name>dimethylallyl diphosphate</name>
        <dbReference type="ChEBI" id="CHEBI:57623"/>
    </ligand>
</feature>
<reference evidence="7" key="1">
    <citation type="journal article" date="2017" name="Genome Biol.">
        <title>Comparative genomics reveals high biological diversity and specific adaptations in the industrially and medically important fungal genus Aspergillus.</title>
        <authorList>
            <person name="de Vries R.P."/>
            <person name="Riley R."/>
            <person name="Wiebenga A."/>
            <person name="Aguilar-Osorio G."/>
            <person name="Amillis S."/>
            <person name="Uchima C.A."/>
            <person name="Anderluh G."/>
            <person name="Asadollahi M."/>
            <person name="Askin M."/>
            <person name="Barry K."/>
            <person name="Battaglia E."/>
            <person name="Bayram O."/>
            <person name="Benocci T."/>
            <person name="Braus-Stromeyer S.A."/>
            <person name="Caldana C."/>
            <person name="Canovas D."/>
            <person name="Cerqueira G.C."/>
            <person name="Chen F."/>
            <person name="Chen W."/>
            <person name="Choi C."/>
            <person name="Clum A."/>
            <person name="Dos Santos R.A."/>
            <person name="Damasio A.R."/>
            <person name="Diallinas G."/>
            <person name="Emri T."/>
            <person name="Fekete E."/>
            <person name="Flipphi M."/>
            <person name="Freyberg S."/>
            <person name="Gallo A."/>
            <person name="Gournas C."/>
            <person name="Habgood R."/>
            <person name="Hainaut M."/>
            <person name="Harispe M.L."/>
            <person name="Henrissat B."/>
            <person name="Hilden K.S."/>
            <person name="Hope R."/>
            <person name="Hossain A."/>
            <person name="Karabika E."/>
            <person name="Karaffa L."/>
            <person name="Karanyi Z."/>
            <person name="Krasevec N."/>
            <person name="Kuo A."/>
            <person name="Kusch H."/>
            <person name="LaButti K."/>
            <person name="Lagendijk E.L."/>
            <person name="Lapidus A."/>
            <person name="Levasseur A."/>
            <person name="Lindquist E."/>
            <person name="Lipzen A."/>
            <person name="Logrieco A.F."/>
            <person name="MacCabe A."/>
            <person name="Maekelae M.R."/>
            <person name="Malavazi I."/>
            <person name="Melin P."/>
            <person name="Meyer V."/>
            <person name="Mielnichuk N."/>
            <person name="Miskei M."/>
            <person name="Molnar A.P."/>
            <person name="Mule G."/>
            <person name="Ngan C.Y."/>
            <person name="Orejas M."/>
            <person name="Orosz E."/>
            <person name="Ouedraogo J.P."/>
            <person name="Overkamp K.M."/>
            <person name="Park H.-S."/>
            <person name="Perrone G."/>
            <person name="Piumi F."/>
            <person name="Punt P.J."/>
            <person name="Ram A.F."/>
            <person name="Ramon A."/>
            <person name="Rauscher S."/>
            <person name="Record E."/>
            <person name="Riano-Pachon D.M."/>
            <person name="Robert V."/>
            <person name="Roehrig J."/>
            <person name="Ruller R."/>
            <person name="Salamov A."/>
            <person name="Salih N.S."/>
            <person name="Samson R.A."/>
            <person name="Sandor E."/>
            <person name="Sanguinetti M."/>
            <person name="Schuetze T."/>
            <person name="Sepcic K."/>
            <person name="Shelest E."/>
            <person name="Sherlock G."/>
            <person name="Sophianopoulou V."/>
            <person name="Squina F.M."/>
            <person name="Sun H."/>
            <person name="Susca A."/>
            <person name="Todd R.B."/>
            <person name="Tsang A."/>
            <person name="Unkles S.E."/>
            <person name="van de Wiele N."/>
            <person name="van Rossen-Uffink D."/>
            <person name="Oliveira J.V."/>
            <person name="Vesth T.C."/>
            <person name="Visser J."/>
            <person name="Yu J.-H."/>
            <person name="Zhou M."/>
            <person name="Andersen M.R."/>
            <person name="Archer D.B."/>
            <person name="Baker S.E."/>
            <person name="Benoit I."/>
            <person name="Brakhage A.A."/>
            <person name="Braus G.H."/>
            <person name="Fischer R."/>
            <person name="Frisvad J.C."/>
            <person name="Goldman G.H."/>
            <person name="Houbraken J."/>
            <person name="Oakley B."/>
            <person name="Pocsi I."/>
            <person name="Scazzocchio C."/>
            <person name="Seiboth B."/>
            <person name="vanKuyk P.A."/>
            <person name="Wortman J."/>
            <person name="Dyer P.S."/>
            <person name="Grigoriev I.V."/>
        </authorList>
    </citation>
    <scope>NUCLEOTIDE SEQUENCE [LARGE SCALE GENOMIC DNA]</scope>
    <source>
        <strain evidence="7">CBS 516.65</strain>
    </source>
</reference>
<feature type="binding site" evidence="5">
    <location>
        <position position="307"/>
    </location>
    <ligand>
        <name>dimethylallyl diphosphate</name>
        <dbReference type="ChEBI" id="CHEBI:57623"/>
    </ligand>
</feature>
<name>A0A1L9VA66_ASPGL</name>
<dbReference type="NCBIfam" id="TIGR03429">
    <property type="entry name" value="arom_pren_DMATS"/>
    <property type="match status" value="1"/>
</dbReference>
<comment type="pathway">
    <text evidence="1">Secondary metabolite biosynthesis.</text>
</comment>
<feature type="binding site" evidence="5">
    <location>
        <position position="309"/>
    </location>
    <ligand>
        <name>dimethylallyl diphosphate</name>
        <dbReference type="ChEBI" id="CHEBI:57623"/>
    </ligand>
</feature>
<dbReference type="InterPro" id="IPR012148">
    <property type="entry name" value="ABBA_DMATS-like"/>
</dbReference>
<feature type="binding site" evidence="5">
    <location>
        <position position="459"/>
    </location>
    <ligand>
        <name>dimethylallyl diphosphate</name>
        <dbReference type="ChEBI" id="CHEBI:57623"/>
    </ligand>
</feature>
<dbReference type="VEuPathDB" id="FungiDB:ASPGLDRAFT_51267"/>